<accession>A0ABQ2E7A7</accession>
<gene>
    <name evidence="3" type="ORF">GCM10011394_04010</name>
</gene>
<evidence type="ECO:0000313" key="4">
    <source>
        <dbReference type="Proteomes" id="UP000599009"/>
    </source>
</evidence>
<keyword evidence="2" id="KW-0732">Signal</keyword>
<feature type="signal peptide" evidence="2">
    <location>
        <begin position="1"/>
        <end position="31"/>
    </location>
</feature>
<feature type="region of interest" description="Disordered" evidence="1">
    <location>
        <begin position="35"/>
        <end position="97"/>
    </location>
</feature>
<feature type="compositionally biased region" description="Low complexity" evidence="1">
    <location>
        <begin position="74"/>
        <end position="85"/>
    </location>
</feature>
<dbReference type="EMBL" id="BMME01000001">
    <property type="protein sequence ID" value="GGJ98264.1"/>
    <property type="molecule type" value="Genomic_DNA"/>
</dbReference>
<name>A0ABQ2E7A7_9GAMM</name>
<feature type="compositionally biased region" description="Basic and acidic residues" evidence="1">
    <location>
        <begin position="59"/>
        <end position="73"/>
    </location>
</feature>
<reference evidence="4" key="1">
    <citation type="journal article" date="2019" name="Int. J. Syst. Evol. Microbiol.">
        <title>The Global Catalogue of Microorganisms (GCM) 10K type strain sequencing project: providing services to taxonomists for standard genome sequencing and annotation.</title>
        <authorList>
            <consortium name="The Broad Institute Genomics Platform"/>
            <consortium name="The Broad Institute Genome Sequencing Center for Infectious Disease"/>
            <person name="Wu L."/>
            <person name="Ma J."/>
        </authorList>
    </citation>
    <scope>NUCLEOTIDE SEQUENCE [LARGE SCALE GENOMIC DNA]</scope>
    <source>
        <strain evidence="4">CGMCC 1.8985</strain>
    </source>
</reference>
<dbReference type="Proteomes" id="UP000599009">
    <property type="component" value="Unassembled WGS sequence"/>
</dbReference>
<organism evidence="3 4">
    <name type="scientific">Luteimonas terricola</name>
    <dbReference type="NCBI Taxonomy" id="645597"/>
    <lineage>
        <taxon>Bacteria</taxon>
        <taxon>Pseudomonadati</taxon>
        <taxon>Pseudomonadota</taxon>
        <taxon>Gammaproteobacteria</taxon>
        <taxon>Lysobacterales</taxon>
        <taxon>Lysobacteraceae</taxon>
        <taxon>Luteimonas</taxon>
    </lineage>
</organism>
<sequence>MADPVTVQAPAMSVRATFAVTLLFLALPAAAQDARLSGTDGDGSACSADYATSAAPDADPVRGGKRPESDKPAIPRGAGADAARPPRWHSFLPGMFR</sequence>
<comment type="caution">
    <text evidence="3">The sequence shown here is derived from an EMBL/GenBank/DDBJ whole genome shotgun (WGS) entry which is preliminary data.</text>
</comment>
<evidence type="ECO:0000313" key="3">
    <source>
        <dbReference type="EMBL" id="GGJ98264.1"/>
    </source>
</evidence>
<feature type="chain" id="PRO_5045039816" evidence="2">
    <location>
        <begin position="32"/>
        <end position="97"/>
    </location>
</feature>
<evidence type="ECO:0000256" key="1">
    <source>
        <dbReference type="SAM" id="MobiDB-lite"/>
    </source>
</evidence>
<keyword evidence="4" id="KW-1185">Reference proteome</keyword>
<proteinExistence type="predicted"/>
<evidence type="ECO:0000256" key="2">
    <source>
        <dbReference type="SAM" id="SignalP"/>
    </source>
</evidence>
<protein>
    <submittedName>
        <fullName evidence="3">Uncharacterized protein</fullName>
    </submittedName>
</protein>